<organism evidence="1 2">
    <name type="scientific">Brucella intermedia</name>
    <dbReference type="NCBI Taxonomy" id="94625"/>
    <lineage>
        <taxon>Bacteria</taxon>
        <taxon>Pseudomonadati</taxon>
        <taxon>Pseudomonadota</taxon>
        <taxon>Alphaproteobacteria</taxon>
        <taxon>Hyphomicrobiales</taxon>
        <taxon>Brucellaceae</taxon>
        <taxon>Brucella/Ochrobactrum group</taxon>
        <taxon>Brucella</taxon>
    </lineage>
</organism>
<dbReference type="EMBL" id="JACGXG010000002">
    <property type="protein sequence ID" value="MBA8851247.1"/>
    <property type="molecule type" value="Genomic_DNA"/>
</dbReference>
<accession>A0ABR6AP73</accession>
<comment type="caution">
    <text evidence="1">The sequence shown here is derived from an EMBL/GenBank/DDBJ whole genome shotgun (WGS) entry which is preliminary data.</text>
</comment>
<evidence type="ECO:0000313" key="2">
    <source>
        <dbReference type="Proteomes" id="UP000578622"/>
    </source>
</evidence>
<dbReference type="RefSeq" id="WP_182511736.1">
    <property type="nucleotide sequence ID" value="NZ_JACGXG010000002.1"/>
</dbReference>
<proteinExistence type="predicted"/>
<dbReference type="Proteomes" id="UP000578622">
    <property type="component" value="Unassembled WGS sequence"/>
</dbReference>
<evidence type="ECO:0000313" key="1">
    <source>
        <dbReference type="EMBL" id="MBA8851247.1"/>
    </source>
</evidence>
<name>A0ABR6AP73_9HYPH</name>
<reference evidence="1 2" key="1">
    <citation type="submission" date="2020-07" db="EMBL/GenBank/DDBJ databases">
        <title>Genomic Encyclopedia of Type Strains, Phase IV (KMG-V): Genome sequencing to study the core and pangenomes of soil and plant-associated prokaryotes.</title>
        <authorList>
            <person name="Whitman W."/>
        </authorList>
    </citation>
    <scope>NUCLEOTIDE SEQUENCE [LARGE SCALE GENOMIC DNA]</scope>
    <source>
        <strain evidence="1 2">RH4WT92</strain>
    </source>
</reference>
<protein>
    <submittedName>
        <fullName evidence="1">Uncharacterized protein</fullName>
    </submittedName>
</protein>
<sequence length="291" mass="31834">MTIIISDQAVNIALNTWFGGIPAWRNDATERLRTEMRAALTAAAPHLAAVRVKKLEWGNARITEDGREAEDAESPVGRYIATDTGWFLLGQTGYKVERGLYQAKAAAQADYSARILSALEPSGCKTCNGHGIIGGMYRVGDGDVDGWEKPCPDCEPSPQAQSSELSRRLEEFLKENEDCFFDCEIQTVKDAISALASHPVADKPDEAGAQGEVKERIEFQRGYVLACANIVNLHGPDVNVAEGFAQLNISRDDLKRLDLCDYDQNAIHALEDFWGLEKLYVPSAPASEGAE</sequence>
<gene>
    <name evidence="1" type="ORF">FHW20_002182</name>
</gene>
<keyword evidence="2" id="KW-1185">Reference proteome</keyword>